<dbReference type="EMBL" id="AP023356">
    <property type="protein sequence ID" value="BCJ48018.1"/>
    <property type="molecule type" value="Genomic_DNA"/>
</dbReference>
<evidence type="ECO:0000313" key="3">
    <source>
        <dbReference type="EMBL" id="BCJ48018.1"/>
    </source>
</evidence>
<keyword evidence="2" id="KW-1133">Transmembrane helix</keyword>
<sequence length="227" mass="23815">MTTPHPPTRRSRPGWPILLAVAGLVLGGGIAVRLTRRRPTNSPAPAPIPVLPPRPAGTSAADPSRQLTRMAIGGAIAVVLAITIAVATRPAHRGGTHSLTLTGSNGARAEIELQDHDGAPGRPAVVYAIQIRNTGTSAVDTGLGNAWVLDTRGTKYPADDLPAALVSIIGARGLAGPAWQPDANGYLSPGEQTVKRFYFTVPRDARLTRLHITVVLDSEVVHADWDL</sequence>
<gene>
    <name evidence="3" type="ORF">Aiant_86750</name>
</gene>
<feature type="compositionally biased region" description="Pro residues" evidence="1">
    <location>
        <begin position="42"/>
        <end position="55"/>
    </location>
</feature>
<evidence type="ECO:0000256" key="2">
    <source>
        <dbReference type="SAM" id="Phobius"/>
    </source>
</evidence>
<evidence type="ECO:0000256" key="1">
    <source>
        <dbReference type="SAM" id="MobiDB-lite"/>
    </source>
</evidence>
<feature type="transmembrane region" description="Helical" evidence="2">
    <location>
        <begin position="15"/>
        <end position="34"/>
    </location>
</feature>
<name>A0ABN6CS06_9ACTN</name>
<feature type="transmembrane region" description="Helical" evidence="2">
    <location>
        <begin position="70"/>
        <end position="88"/>
    </location>
</feature>
<dbReference type="RefSeq" id="WP_189330354.1">
    <property type="nucleotide sequence ID" value="NZ_AP023356.1"/>
</dbReference>
<keyword evidence="4" id="KW-1185">Reference proteome</keyword>
<proteinExistence type="predicted"/>
<feature type="region of interest" description="Disordered" evidence="1">
    <location>
        <begin position="36"/>
        <end position="62"/>
    </location>
</feature>
<protein>
    <recommendedName>
        <fullName evidence="5">DUF4352 domain-containing protein</fullName>
    </recommendedName>
</protein>
<keyword evidence="2" id="KW-0472">Membrane</keyword>
<keyword evidence="2" id="KW-0812">Transmembrane</keyword>
<dbReference type="Proteomes" id="UP000676967">
    <property type="component" value="Chromosome"/>
</dbReference>
<evidence type="ECO:0008006" key="5">
    <source>
        <dbReference type="Google" id="ProtNLM"/>
    </source>
</evidence>
<accession>A0ABN6CS06</accession>
<organism evidence="3 4">
    <name type="scientific">Actinoplanes ianthinogenes</name>
    <dbReference type="NCBI Taxonomy" id="122358"/>
    <lineage>
        <taxon>Bacteria</taxon>
        <taxon>Bacillati</taxon>
        <taxon>Actinomycetota</taxon>
        <taxon>Actinomycetes</taxon>
        <taxon>Micromonosporales</taxon>
        <taxon>Micromonosporaceae</taxon>
        <taxon>Actinoplanes</taxon>
    </lineage>
</organism>
<evidence type="ECO:0000313" key="4">
    <source>
        <dbReference type="Proteomes" id="UP000676967"/>
    </source>
</evidence>
<reference evidence="3 4" key="1">
    <citation type="submission" date="2020-08" db="EMBL/GenBank/DDBJ databases">
        <title>Whole genome shotgun sequence of Actinoplanes ianthinogenes NBRC 13996.</title>
        <authorList>
            <person name="Komaki H."/>
            <person name="Tamura T."/>
        </authorList>
    </citation>
    <scope>NUCLEOTIDE SEQUENCE [LARGE SCALE GENOMIC DNA]</scope>
    <source>
        <strain evidence="3 4">NBRC 13996</strain>
    </source>
</reference>